<protein>
    <submittedName>
        <fullName evidence="2">Uncharacterized protein</fullName>
    </submittedName>
</protein>
<dbReference type="AlphaFoldDB" id="A0A4Y3KIN5"/>
<evidence type="ECO:0000313" key="3">
    <source>
        <dbReference type="Proteomes" id="UP000320461"/>
    </source>
</evidence>
<comment type="caution">
    <text evidence="2">The sequence shown here is derived from an EMBL/GenBank/DDBJ whole genome shotgun (WGS) entry which is preliminary data.</text>
</comment>
<evidence type="ECO:0000313" key="2">
    <source>
        <dbReference type="EMBL" id="GEA82838.1"/>
    </source>
</evidence>
<evidence type="ECO:0000256" key="1">
    <source>
        <dbReference type="SAM" id="MobiDB-lite"/>
    </source>
</evidence>
<dbReference type="EMBL" id="BJLQ01000002">
    <property type="protein sequence ID" value="GEA82838.1"/>
    <property type="molecule type" value="Genomic_DNA"/>
</dbReference>
<proteinExistence type="predicted"/>
<accession>A0A4Y3KIN5</accession>
<organism evidence="2 3">
    <name type="scientific">Cellulomonas gelida</name>
    <dbReference type="NCBI Taxonomy" id="1712"/>
    <lineage>
        <taxon>Bacteria</taxon>
        <taxon>Bacillati</taxon>
        <taxon>Actinomycetota</taxon>
        <taxon>Actinomycetes</taxon>
        <taxon>Micrococcales</taxon>
        <taxon>Cellulomonadaceae</taxon>
        <taxon>Cellulomonas</taxon>
    </lineage>
</organism>
<dbReference type="Proteomes" id="UP000320461">
    <property type="component" value="Unassembled WGS sequence"/>
</dbReference>
<gene>
    <name evidence="2" type="ORF">CGE01nite_00890</name>
</gene>
<reference evidence="2 3" key="1">
    <citation type="submission" date="2019-06" db="EMBL/GenBank/DDBJ databases">
        <title>Whole genome shotgun sequence of Cellulomonas gelida NBRC 3748.</title>
        <authorList>
            <person name="Hosoyama A."/>
            <person name="Uohara A."/>
            <person name="Ohji S."/>
            <person name="Ichikawa N."/>
        </authorList>
    </citation>
    <scope>NUCLEOTIDE SEQUENCE [LARGE SCALE GENOMIC DNA]</scope>
    <source>
        <strain evidence="2 3">NBRC 3748</strain>
    </source>
</reference>
<keyword evidence="3" id="KW-1185">Reference proteome</keyword>
<feature type="region of interest" description="Disordered" evidence="1">
    <location>
        <begin position="53"/>
        <end position="83"/>
    </location>
</feature>
<sequence>MQPAAALADGASATPVSARAPTALAAATRVPTCARYAFVRRMSANLGAVRHTAADPTADVCPGKSIRPRRPAGQRADPSPDCRPDVHRAAALRALAPTRPGNVPPMTSRSWDAHGPDDDLADVASLVGTPVRTPDQAARVLQTLVGPEAAGPPALWCVLLDADDRLLPLVLAISDRPVTVTDGFARFLADDLATVLEEHAVGGSVVAALVGDVEEDVCDQLTWVVELERATHGAGVPLSAIVAIGPHGPSVLAPQ</sequence>
<name>A0A4Y3KIN5_9CELL</name>